<name>A0A813JZR1_POLGL</name>
<dbReference type="EMBL" id="CAJNNW010026949">
    <property type="protein sequence ID" value="CAE8688708.1"/>
    <property type="molecule type" value="Genomic_DNA"/>
</dbReference>
<proteinExistence type="predicted"/>
<gene>
    <name evidence="2" type="ORF">PGLA2088_LOCUS26073</name>
</gene>
<dbReference type="AlphaFoldDB" id="A0A813JZR1"/>
<organism evidence="2 3">
    <name type="scientific">Polarella glacialis</name>
    <name type="common">Dinoflagellate</name>
    <dbReference type="NCBI Taxonomy" id="89957"/>
    <lineage>
        <taxon>Eukaryota</taxon>
        <taxon>Sar</taxon>
        <taxon>Alveolata</taxon>
        <taxon>Dinophyceae</taxon>
        <taxon>Suessiales</taxon>
        <taxon>Suessiaceae</taxon>
        <taxon>Polarella</taxon>
    </lineage>
</organism>
<evidence type="ECO:0000313" key="2">
    <source>
        <dbReference type="EMBL" id="CAE8688708.1"/>
    </source>
</evidence>
<evidence type="ECO:0000256" key="1">
    <source>
        <dbReference type="SAM" id="MobiDB-lite"/>
    </source>
</evidence>
<comment type="caution">
    <text evidence="2">The sequence shown here is derived from an EMBL/GenBank/DDBJ whole genome shotgun (WGS) entry which is preliminary data.</text>
</comment>
<feature type="region of interest" description="Disordered" evidence="1">
    <location>
        <begin position="36"/>
        <end position="81"/>
    </location>
</feature>
<dbReference type="Proteomes" id="UP000626109">
    <property type="component" value="Unassembled WGS sequence"/>
</dbReference>
<reference evidence="2" key="1">
    <citation type="submission" date="2021-02" db="EMBL/GenBank/DDBJ databases">
        <authorList>
            <person name="Dougan E. K."/>
            <person name="Rhodes N."/>
            <person name="Thang M."/>
            <person name="Chan C."/>
        </authorList>
    </citation>
    <scope>NUCLEOTIDE SEQUENCE</scope>
</reference>
<accession>A0A813JZR1</accession>
<evidence type="ECO:0000313" key="3">
    <source>
        <dbReference type="Proteomes" id="UP000626109"/>
    </source>
</evidence>
<sequence length="99" mass="11494">MSKLVQALVSVDLTSQEAQGSDGVWRLCTFTAATATTTRRRRRRKKKNSNNDNDDDNNNKKKNNNTKNNNNKNEKLNKNKQSSDVLRRLELLWTQLWCV</sequence>
<protein>
    <submittedName>
        <fullName evidence="2">Uncharacterized protein</fullName>
    </submittedName>
</protein>
<feature type="compositionally biased region" description="Basic residues" evidence="1">
    <location>
        <begin position="38"/>
        <end position="48"/>
    </location>
</feature>